<evidence type="ECO:0000256" key="4">
    <source>
        <dbReference type="PROSITE-ProRule" id="PRU00330"/>
    </source>
</evidence>
<evidence type="ECO:0000256" key="1">
    <source>
        <dbReference type="ARBA" id="ARBA00006019"/>
    </source>
</evidence>
<dbReference type="Gene3D" id="1.20.1310.10">
    <property type="entry name" value="Cullin Repeats"/>
    <property type="match status" value="4"/>
</dbReference>
<evidence type="ECO:0000256" key="2">
    <source>
        <dbReference type="ARBA" id="ARBA00022499"/>
    </source>
</evidence>
<dbReference type="SUPFAM" id="SSF75632">
    <property type="entry name" value="Cullin homology domain"/>
    <property type="match status" value="1"/>
</dbReference>
<dbReference type="FunFam" id="1.20.1310.10:FF:000002">
    <property type="entry name" value="cullin-3 isoform X1"/>
    <property type="match status" value="1"/>
</dbReference>
<evidence type="ECO:0000256" key="3">
    <source>
        <dbReference type="ARBA" id="ARBA00022843"/>
    </source>
</evidence>
<dbReference type="InterPro" id="IPR019559">
    <property type="entry name" value="Cullin_neddylation_domain"/>
</dbReference>
<dbReference type="InterPro" id="IPR059120">
    <property type="entry name" value="Cullin-like_AB"/>
</dbReference>
<dbReference type="GO" id="GO:0006915">
    <property type="term" value="P:apoptotic process"/>
    <property type="evidence" value="ECO:0007669"/>
    <property type="project" value="UniProtKB-ARBA"/>
</dbReference>
<dbReference type="GO" id="GO:0010468">
    <property type="term" value="P:regulation of gene expression"/>
    <property type="evidence" value="ECO:0007669"/>
    <property type="project" value="UniProtKB-ARBA"/>
</dbReference>
<dbReference type="Pfam" id="PF26557">
    <property type="entry name" value="Cullin_AB"/>
    <property type="match status" value="1"/>
</dbReference>
<keyword evidence="9" id="KW-1185">Reference proteome</keyword>
<dbReference type="Pfam" id="PF00888">
    <property type="entry name" value="Cullin"/>
    <property type="match status" value="1"/>
</dbReference>
<feature type="region of interest" description="Disordered" evidence="6">
    <location>
        <begin position="339"/>
        <end position="359"/>
    </location>
</feature>
<dbReference type="InterPro" id="IPR036388">
    <property type="entry name" value="WH-like_DNA-bd_sf"/>
</dbReference>
<dbReference type="GO" id="GO:0031625">
    <property type="term" value="F:ubiquitin protein ligase binding"/>
    <property type="evidence" value="ECO:0007669"/>
    <property type="project" value="InterPro"/>
</dbReference>
<dbReference type="GO" id="GO:0005737">
    <property type="term" value="C:cytoplasm"/>
    <property type="evidence" value="ECO:0007669"/>
    <property type="project" value="UniProtKB-ARBA"/>
</dbReference>
<dbReference type="FunFam" id="1.10.10.10:FF:000091">
    <property type="entry name" value="Cullin 3"/>
    <property type="match status" value="1"/>
</dbReference>
<evidence type="ECO:0000259" key="7">
    <source>
        <dbReference type="PROSITE" id="PS50069"/>
    </source>
</evidence>
<dbReference type="SMART" id="SM00884">
    <property type="entry name" value="Cullin_Nedd8"/>
    <property type="match status" value="1"/>
</dbReference>
<dbReference type="OMA" id="MFKDMTI"/>
<dbReference type="GO" id="GO:0080090">
    <property type="term" value="P:regulation of primary metabolic process"/>
    <property type="evidence" value="ECO:0007669"/>
    <property type="project" value="UniProtKB-ARBA"/>
</dbReference>
<dbReference type="FunFam" id="1.20.1310.10:FF:000001">
    <property type="entry name" value="Cullin 3"/>
    <property type="match status" value="1"/>
</dbReference>
<feature type="domain" description="Cullin family profile" evidence="7">
    <location>
        <begin position="408"/>
        <end position="641"/>
    </location>
</feature>
<dbReference type="PROSITE" id="PS50069">
    <property type="entry name" value="CULLIN_2"/>
    <property type="match status" value="1"/>
</dbReference>
<dbReference type="Pfam" id="PF10557">
    <property type="entry name" value="Cullin_Nedd8"/>
    <property type="match status" value="1"/>
</dbReference>
<evidence type="ECO:0000256" key="5">
    <source>
        <dbReference type="RuleBase" id="RU003829"/>
    </source>
</evidence>
<dbReference type="AlphaFoldDB" id="A0A1X2H3C2"/>
<evidence type="ECO:0000313" key="8">
    <source>
        <dbReference type="EMBL" id="ORY92310.1"/>
    </source>
</evidence>
<dbReference type="GO" id="GO:0006950">
    <property type="term" value="P:response to stress"/>
    <property type="evidence" value="ECO:0007669"/>
    <property type="project" value="UniProtKB-ARBA"/>
</dbReference>
<comment type="caution">
    <text evidence="8">The sequence shown here is derived from an EMBL/GenBank/DDBJ whole genome shotgun (WGS) entry which is preliminary data.</text>
</comment>
<dbReference type="InterPro" id="IPR045093">
    <property type="entry name" value="Cullin"/>
</dbReference>
<dbReference type="GO" id="GO:0000278">
    <property type="term" value="P:mitotic cell cycle"/>
    <property type="evidence" value="ECO:0007669"/>
    <property type="project" value="UniProtKB-ARBA"/>
</dbReference>
<dbReference type="Gene3D" id="1.10.10.10">
    <property type="entry name" value="Winged helix-like DNA-binding domain superfamily/Winged helix DNA-binding domain"/>
    <property type="match status" value="1"/>
</dbReference>
<dbReference type="GO" id="GO:0007165">
    <property type="term" value="P:signal transduction"/>
    <property type="evidence" value="ECO:0007669"/>
    <property type="project" value="UniProtKB-ARBA"/>
</dbReference>
<proteinExistence type="inferred from homology"/>
<keyword evidence="2" id="KW-1017">Isopeptide bond</keyword>
<dbReference type="SUPFAM" id="SSF46785">
    <property type="entry name" value="Winged helix' DNA-binding domain"/>
    <property type="match status" value="1"/>
</dbReference>
<gene>
    <name evidence="8" type="ORF">BCR43DRAFT_498152</name>
</gene>
<dbReference type="GO" id="GO:0031461">
    <property type="term" value="C:cullin-RING ubiquitin ligase complex"/>
    <property type="evidence" value="ECO:0007669"/>
    <property type="project" value="InterPro"/>
</dbReference>
<accession>A0A1X2H3C2</accession>
<dbReference type="InterPro" id="IPR001373">
    <property type="entry name" value="Cullin_N"/>
</dbReference>
<dbReference type="InterPro" id="IPR016159">
    <property type="entry name" value="Cullin_repeat-like_dom_sf"/>
</dbReference>
<dbReference type="Proteomes" id="UP000242180">
    <property type="component" value="Unassembled WGS sequence"/>
</dbReference>
<dbReference type="InParanoid" id="A0A1X2H3C2"/>
<comment type="similarity">
    <text evidence="1 4 5">Belongs to the cullin family.</text>
</comment>
<dbReference type="EMBL" id="MCGN01000010">
    <property type="protein sequence ID" value="ORY92310.1"/>
    <property type="molecule type" value="Genomic_DNA"/>
</dbReference>
<dbReference type="PANTHER" id="PTHR11932">
    <property type="entry name" value="CULLIN"/>
    <property type="match status" value="1"/>
</dbReference>
<sequence>MSLRKIRIRPARRTTSIDRGQEFEDGFQLLSQAITEIFRKNAKSLSYEVLYRTTYNLTLHQFGEKLYDGVTDVIARHLESIAQDIIVPAFSDSSGGVDAGAAFLKTVKRVWDDFTTGMDMIQKVLNYLDEKLPKLNKPRVIDMGHNLFRDKIVRSDKYPIQSQLVTAMLHQIDLERQGEVIERGAIKSIVGMLCALEDITTKESVYVVDFESKYLETSEAFYQVESETLTSTYDAPEFMRKVENRLNEEYERTVHCLALSSEPKVRAIVEKQLITNNLHAVIEMKNSGLNSMLAADKFEDLSRMYKLFSRVPAGLNEMRTAVSKYIVHLGAEINNSVHADLPTSSSKPKGPSDKAAPPSIQTANRWVEQILDLQEKFDRILERAARKDKSFQTAFNEAFEQFINENSKSPEFISLYIDENLKKGLKGKSEDEVDVVLDKTITLFRFLRDKDVFERYYKQHLAKRLLFNRSVSDDAERGMLQKLKRECGYQFTNKLEGMFNDMRLSSEMNGQFKEFADQSTTNKLSMDATVTVLTSTFWPMNLSASPKCVLPPEALQTCKSFEQFYFGRHSGRVLTWQPQMGFADLAAYFSGSKKKHTLNVSTYSMVVLLLFNDTDVLRFDEIASRTQIPEHDLKRTLQSLSCAKYKVLLKEAKGRDVNTNDIFTYNANFAANLARIKIQTVASKVETEGERKVTQDKVDEERKHQIEAAIVRIMKDRKLMEHNLLVAEVTKQLSQRFMPSPLMVKKRIEALIDREYLERSAEDRRAYKYVA</sequence>
<dbReference type="OrthoDB" id="27073at2759"/>
<keyword evidence="3" id="KW-0832">Ubl conjugation</keyword>
<organism evidence="8 9">
    <name type="scientific">Syncephalastrum racemosum</name>
    <name type="common">Filamentous fungus</name>
    <dbReference type="NCBI Taxonomy" id="13706"/>
    <lineage>
        <taxon>Eukaryota</taxon>
        <taxon>Fungi</taxon>
        <taxon>Fungi incertae sedis</taxon>
        <taxon>Mucoromycota</taxon>
        <taxon>Mucoromycotina</taxon>
        <taxon>Mucoromycetes</taxon>
        <taxon>Mucorales</taxon>
        <taxon>Syncephalastraceae</taxon>
        <taxon>Syncephalastrum</taxon>
    </lineage>
</organism>
<evidence type="ECO:0000313" key="9">
    <source>
        <dbReference type="Proteomes" id="UP000242180"/>
    </source>
</evidence>
<dbReference type="SUPFAM" id="SSF74788">
    <property type="entry name" value="Cullin repeat-like"/>
    <property type="match status" value="1"/>
</dbReference>
<dbReference type="InterPro" id="IPR036317">
    <property type="entry name" value="Cullin_homology_sf"/>
</dbReference>
<dbReference type="InterPro" id="IPR036390">
    <property type="entry name" value="WH_DNA-bd_sf"/>
</dbReference>
<reference evidence="8 9" key="1">
    <citation type="submission" date="2016-07" db="EMBL/GenBank/DDBJ databases">
        <title>Pervasive Adenine N6-methylation of Active Genes in Fungi.</title>
        <authorList>
            <consortium name="DOE Joint Genome Institute"/>
            <person name="Mondo S.J."/>
            <person name="Dannebaum R.O."/>
            <person name="Kuo R.C."/>
            <person name="Labutti K."/>
            <person name="Haridas S."/>
            <person name="Kuo A."/>
            <person name="Salamov A."/>
            <person name="Ahrendt S.R."/>
            <person name="Lipzen A."/>
            <person name="Sullivan W."/>
            <person name="Andreopoulos W.B."/>
            <person name="Clum A."/>
            <person name="Lindquist E."/>
            <person name="Daum C."/>
            <person name="Ramamoorthy G.K."/>
            <person name="Gryganskyi A."/>
            <person name="Culley D."/>
            <person name="Magnuson J.K."/>
            <person name="James T.Y."/>
            <person name="O'Malley M.A."/>
            <person name="Stajich J.E."/>
            <person name="Spatafora J.W."/>
            <person name="Visel A."/>
            <person name="Grigoriev I.V."/>
        </authorList>
    </citation>
    <scope>NUCLEOTIDE SEQUENCE [LARGE SCALE GENOMIC DNA]</scope>
    <source>
        <strain evidence="8 9">NRRL 2496</strain>
    </source>
</reference>
<dbReference type="STRING" id="13706.A0A1X2H3C2"/>
<name>A0A1X2H3C2_SYNRA</name>
<evidence type="ECO:0000256" key="6">
    <source>
        <dbReference type="SAM" id="MobiDB-lite"/>
    </source>
</evidence>
<dbReference type="InterPro" id="IPR016157">
    <property type="entry name" value="Cullin_CS"/>
</dbReference>
<dbReference type="InterPro" id="IPR016158">
    <property type="entry name" value="Cullin_homology"/>
</dbReference>
<dbReference type="PROSITE" id="PS01256">
    <property type="entry name" value="CULLIN_1"/>
    <property type="match status" value="1"/>
</dbReference>
<dbReference type="FunCoup" id="A0A1X2H3C2">
    <property type="interactions" value="652"/>
</dbReference>
<dbReference type="SMART" id="SM00182">
    <property type="entry name" value="CULLIN"/>
    <property type="match status" value="1"/>
</dbReference>
<dbReference type="Gene3D" id="3.30.230.130">
    <property type="entry name" value="Cullin, Chain C, Domain 2"/>
    <property type="match status" value="1"/>
</dbReference>
<dbReference type="GO" id="GO:0043161">
    <property type="term" value="P:proteasome-mediated ubiquitin-dependent protein catabolic process"/>
    <property type="evidence" value="ECO:0007669"/>
    <property type="project" value="UniProtKB-ARBA"/>
</dbReference>
<protein>
    <submittedName>
        <fullName evidence="8">Cullin</fullName>
    </submittedName>
</protein>